<evidence type="ECO:0008006" key="4">
    <source>
        <dbReference type="Google" id="ProtNLM"/>
    </source>
</evidence>
<proteinExistence type="predicted"/>
<sequence length="96" mass="10635">MCDHGSGKRSESLKSALGCPPLQDSKHKSDLWEPNRNAQQKPPLQHKQKWSPDEAHPFLLKRSADLGVTACDNEGLLKRGRLDPRSTAEGNVTHQA</sequence>
<dbReference type="AlphaFoldDB" id="A0AAV7MH71"/>
<name>A0AAV7MH71_PLEWA</name>
<feature type="region of interest" description="Disordered" evidence="1">
    <location>
        <begin position="74"/>
        <end position="96"/>
    </location>
</feature>
<evidence type="ECO:0000313" key="2">
    <source>
        <dbReference type="EMBL" id="KAJ1102429.1"/>
    </source>
</evidence>
<accession>A0AAV7MH71</accession>
<feature type="compositionally biased region" description="Basic and acidic residues" evidence="1">
    <location>
        <begin position="24"/>
        <end position="33"/>
    </location>
</feature>
<evidence type="ECO:0000256" key="1">
    <source>
        <dbReference type="SAM" id="MobiDB-lite"/>
    </source>
</evidence>
<reference evidence="2" key="1">
    <citation type="journal article" date="2022" name="bioRxiv">
        <title>Sequencing and chromosome-scale assembly of the giantPleurodeles waltlgenome.</title>
        <authorList>
            <person name="Brown T."/>
            <person name="Elewa A."/>
            <person name="Iarovenko S."/>
            <person name="Subramanian E."/>
            <person name="Araus A.J."/>
            <person name="Petzold A."/>
            <person name="Susuki M."/>
            <person name="Suzuki K.-i.T."/>
            <person name="Hayashi T."/>
            <person name="Toyoda A."/>
            <person name="Oliveira C."/>
            <person name="Osipova E."/>
            <person name="Leigh N.D."/>
            <person name="Simon A."/>
            <person name="Yun M.H."/>
        </authorList>
    </citation>
    <scope>NUCLEOTIDE SEQUENCE</scope>
    <source>
        <strain evidence="2">20211129_DDA</strain>
        <tissue evidence="2">Liver</tissue>
    </source>
</reference>
<organism evidence="2 3">
    <name type="scientific">Pleurodeles waltl</name>
    <name type="common">Iberian ribbed newt</name>
    <dbReference type="NCBI Taxonomy" id="8319"/>
    <lineage>
        <taxon>Eukaryota</taxon>
        <taxon>Metazoa</taxon>
        <taxon>Chordata</taxon>
        <taxon>Craniata</taxon>
        <taxon>Vertebrata</taxon>
        <taxon>Euteleostomi</taxon>
        <taxon>Amphibia</taxon>
        <taxon>Batrachia</taxon>
        <taxon>Caudata</taxon>
        <taxon>Salamandroidea</taxon>
        <taxon>Salamandridae</taxon>
        <taxon>Pleurodelinae</taxon>
        <taxon>Pleurodeles</taxon>
    </lineage>
</organism>
<dbReference type="EMBL" id="JANPWB010000014">
    <property type="protein sequence ID" value="KAJ1102429.1"/>
    <property type="molecule type" value="Genomic_DNA"/>
</dbReference>
<feature type="region of interest" description="Disordered" evidence="1">
    <location>
        <begin position="1"/>
        <end position="55"/>
    </location>
</feature>
<evidence type="ECO:0000313" key="3">
    <source>
        <dbReference type="Proteomes" id="UP001066276"/>
    </source>
</evidence>
<protein>
    <recommendedName>
        <fullName evidence="4">Prolactin receptor</fullName>
    </recommendedName>
</protein>
<gene>
    <name evidence="2" type="ORF">NDU88_007479</name>
</gene>
<feature type="compositionally biased region" description="Basic and acidic residues" evidence="1">
    <location>
        <begin position="1"/>
        <end position="12"/>
    </location>
</feature>
<dbReference type="Proteomes" id="UP001066276">
    <property type="component" value="Chromosome 10"/>
</dbReference>
<feature type="compositionally biased region" description="Basic and acidic residues" evidence="1">
    <location>
        <begin position="75"/>
        <end position="86"/>
    </location>
</feature>
<comment type="caution">
    <text evidence="2">The sequence shown here is derived from an EMBL/GenBank/DDBJ whole genome shotgun (WGS) entry which is preliminary data.</text>
</comment>
<keyword evidence="3" id="KW-1185">Reference proteome</keyword>